<name>A0A9D4JNC7_DREPO</name>
<accession>A0A9D4JNC7</accession>
<dbReference type="EMBL" id="JAIWYP010000005">
    <property type="protein sequence ID" value="KAH3818526.1"/>
    <property type="molecule type" value="Genomic_DNA"/>
</dbReference>
<comment type="caution">
    <text evidence="1">The sequence shown here is derived from an EMBL/GenBank/DDBJ whole genome shotgun (WGS) entry which is preliminary data.</text>
</comment>
<keyword evidence="2" id="KW-1185">Reference proteome</keyword>
<reference evidence="1" key="1">
    <citation type="journal article" date="2019" name="bioRxiv">
        <title>The Genome of the Zebra Mussel, Dreissena polymorpha: A Resource for Invasive Species Research.</title>
        <authorList>
            <person name="McCartney M.A."/>
            <person name="Auch B."/>
            <person name="Kono T."/>
            <person name="Mallez S."/>
            <person name="Zhang Y."/>
            <person name="Obille A."/>
            <person name="Becker A."/>
            <person name="Abrahante J.E."/>
            <person name="Garbe J."/>
            <person name="Badalamenti J.P."/>
            <person name="Herman A."/>
            <person name="Mangelson H."/>
            <person name="Liachko I."/>
            <person name="Sullivan S."/>
            <person name="Sone E.D."/>
            <person name="Koren S."/>
            <person name="Silverstein K.A.T."/>
            <person name="Beckman K.B."/>
            <person name="Gohl D.M."/>
        </authorList>
    </citation>
    <scope>NUCLEOTIDE SEQUENCE</scope>
    <source>
        <strain evidence="1">Duluth1</strain>
        <tissue evidence="1">Whole animal</tissue>
    </source>
</reference>
<sequence>MPQVFTQGVAATHVSAKEADKATQVDGEDQLITELRRLSRVIDNQSLSRCRKKSLRCPTRSQAY</sequence>
<evidence type="ECO:0000313" key="1">
    <source>
        <dbReference type="EMBL" id="KAH3818526.1"/>
    </source>
</evidence>
<evidence type="ECO:0000313" key="2">
    <source>
        <dbReference type="Proteomes" id="UP000828390"/>
    </source>
</evidence>
<reference evidence="1" key="2">
    <citation type="submission" date="2020-11" db="EMBL/GenBank/DDBJ databases">
        <authorList>
            <person name="McCartney M.A."/>
            <person name="Auch B."/>
            <person name="Kono T."/>
            <person name="Mallez S."/>
            <person name="Becker A."/>
            <person name="Gohl D.M."/>
            <person name="Silverstein K.A.T."/>
            <person name="Koren S."/>
            <person name="Bechman K.B."/>
            <person name="Herman A."/>
            <person name="Abrahante J.E."/>
            <person name="Garbe J."/>
        </authorList>
    </citation>
    <scope>NUCLEOTIDE SEQUENCE</scope>
    <source>
        <strain evidence="1">Duluth1</strain>
        <tissue evidence="1">Whole animal</tissue>
    </source>
</reference>
<dbReference type="Proteomes" id="UP000828390">
    <property type="component" value="Unassembled WGS sequence"/>
</dbReference>
<protein>
    <submittedName>
        <fullName evidence="1">Uncharacterized protein</fullName>
    </submittedName>
</protein>
<dbReference type="AlphaFoldDB" id="A0A9D4JNC7"/>
<organism evidence="1 2">
    <name type="scientific">Dreissena polymorpha</name>
    <name type="common">Zebra mussel</name>
    <name type="synonym">Mytilus polymorpha</name>
    <dbReference type="NCBI Taxonomy" id="45954"/>
    <lineage>
        <taxon>Eukaryota</taxon>
        <taxon>Metazoa</taxon>
        <taxon>Spiralia</taxon>
        <taxon>Lophotrochozoa</taxon>
        <taxon>Mollusca</taxon>
        <taxon>Bivalvia</taxon>
        <taxon>Autobranchia</taxon>
        <taxon>Heteroconchia</taxon>
        <taxon>Euheterodonta</taxon>
        <taxon>Imparidentia</taxon>
        <taxon>Neoheterodontei</taxon>
        <taxon>Myida</taxon>
        <taxon>Dreissenoidea</taxon>
        <taxon>Dreissenidae</taxon>
        <taxon>Dreissena</taxon>
    </lineage>
</organism>
<proteinExistence type="predicted"/>
<gene>
    <name evidence="1" type="ORF">DPMN_120247</name>
</gene>